<evidence type="ECO:0000256" key="8">
    <source>
        <dbReference type="ARBA" id="ARBA00048679"/>
    </source>
</evidence>
<dbReference type="InterPro" id="IPR058053">
    <property type="entry name" value="RamC_C"/>
</dbReference>
<dbReference type="SMART" id="SM00220">
    <property type="entry name" value="S_TKc"/>
    <property type="match status" value="1"/>
</dbReference>
<evidence type="ECO:0000256" key="3">
    <source>
        <dbReference type="ARBA" id="ARBA00022679"/>
    </source>
</evidence>
<comment type="caution">
    <text evidence="11">The sequence shown here is derived from an EMBL/GenBank/DDBJ whole genome shotgun (WGS) entry which is preliminary data.</text>
</comment>
<dbReference type="EMBL" id="JBHUCM010000047">
    <property type="protein sequence ID" value="MFD1545226.1"/>
    <property type="molecule type" value="Genomic_DNA"/>
</dbReference>
<keyword evidence="12" id="KW-1185">Reference proteome</keyword>
<sequence>MVVTLTHFAESNTREIYEGDTWVSVHDPRATTPNQGWKLHVSARPGTLAATLDRVLPVLAGVSCDFKVALSPDKLAELNSGDLDPGAVGKAITVYPQPDEVVPLGHRLAEALAGLAAPRIVSDRRVRPDAPVYYRYAPFAPQYRVDENGDFELIIVGPDGEHLPGAAGPEFTCPPWATDPFRPQGGAPGPSRESTARPSQESTAGPDAGEAPVKLIGNRYRLTSGVARGPRGNVYRAEDADGRPVVVKESRAYVGENAEGWDLRMYLRNELRILKALEGVAGVPTPIDHFRHGDDEFLVMTDAGSLDLNRFVGEQGRFTLADDGGGRDLTALAGRLLEVLDAVHARGVVVRDFSPKNVVLGEDGRCTLIDFGNSRYEGLQLPGWSRGYSVPGQQADRSSEPADDYFSLGATLFFAATGMNPIMIDSDQARNVERTVICLARMFPGVTTGIIGLLPRLLSLDAEERVAAAADLRAGAGAGAGVGVGRPGRTVSRSDGVRFTGDLLSRVLDHTTRACVRFAEGLMDGPADRTASPPVTNVYGGSAGVGMELLHHPEAKAVAADLARWTARVMPPTALPPALYFGRTGTALFLAAARLTAVPELPDPGPIVLEGEQRADQAHGVAGIGAGHLSLAALEQDPRHLEVAAECARLLVSGEVTDSKDAVAPAQAGSGVNVEMAFAHGAAGCAEFLLSYHEATGDHAAGQAARERFASLAIATEAMLGELAGPDAKAMGASWCQGVSGILGPLAHAATAYGDDHYLDLAERGARASLAIAPQAWVVSQCCGLAGIGEALIDLAMATGDDGYWRGAEEVVELMLMRAGGEFSAPVFTGNDLDKPGYTWATGASGVLSFLRRLDRRTGARLWTANWRLP</sequence>
<feature type="compositionally biased region" description="Polar residues" evidence="9">
    <location>
        <begin position="192"/>
        <end position="203"/>
    </location>
</feature>
<evidence type="ECO:0000256" key="2">
    <source>
        <dbReference type="ARBA" id="ARBA00022527"/>
    </source>
</evidence>
<dbReference type="PROSITE" id="PS50011">
    <property type="entry name" value="PROTEIN_KINASE_DOM"/>
    <property type="match status" value="1"/>
</dbReference>
<comment type="catalytic activity">
    <reaction evidence="8">
        <text>L-seryl-[protein] + ATP = O-phospho-L-seryl-[protein] + ADP + H(+)</text>
        <dbReference type="Rhea" id="RHEA:17989"/>
        <dbReference type="Rhea" id="RHEA-COMP:9863"/>
        <dbReference type="Rhea" id="RHEA-COMP:11604"/>
        <dbReference type="ChEBI" id="CHEBI:15378"/>
        <dbReference type="ChEBI" id="CHEBI:29999"/>
        <dbReference type="ChEBI" id="CHEBI:30616"/>
        <dbReference type="ChEBI" id="CHEBI:83421"/>
        <dbReference type="ChEBI" id="CHEBI:456216"/>
        <dbReference type="EC" id="2.7.11.1"/>
    </reaction>
</comment>
<evidence type="ECO:0000256" key="9">
    <source>
        <dbReference type="SAM" id="MobiDB-lite"/>
    </source>
</evidence>
<reference evidence="12" key="1">
    <citation type="journal article" date="2019" name="Int. J. Syst. Evol. Microbiol.">
        <title>The Global Catalogue of Microorganisms (GCM) 10K type strain sequencing project: providing services to taxonomists for standard genome sequencing and annotation.</title>
        <authorList>
            <consortium name="The Broad Institute Genomics Platform"/>
            <consortium name="The Broad Institute Genome Sequencing Center for Infectious Disease"/>
            <person name="Wu L."/>
            <person name="Ma J."/>
        </authorList>
    </citation>
    <scope>NUCLEOTIDE SEQUENCE [LARGE SCALE GENOMIC DNA]</scope>
    <source>
        <strain evidence="12">CGMCC 1.15399</strain>
    </source>
</reference>
<keyword evidence="4" id="KW-0547">Nucleotide-binding</keyword>
<dbReference type="NCBIfam" id="NF038150">
    <property type="entry name" value="lanthi_synth_IV"/>
    <property type="match status" value="1"/>
</dbReference>
<evidence type="ECO:0000256" key="4">
    <source>
        <dbReference type="ARBA" id="ARBA00022741"/>
    </source>
</evidence>
<evidence type="ECO:0000313" key="11">
    <source>
        <dbReference type="EMBL" id="MFD1545226.1"/>
    </source>
</evidence>
<dbReference type="EC" id="2.7.11.1" evidence="1"/>
<dbReference type="Pfam" id="PF00069">
    <property type="entry name" value="Pkinase"/>
    <property type="match status" value="1"/>
</dbReference>
<dbReference type="InterPro" id="IPR057929">
    <property type="entry name" value="RamC_N"/>
</dbReference>
<dbReference type="SMART" id="SM01260">
    <property type="entry name" value="LANC_like"/>
    <property type="match status" value="1"/>
</dbReference>
<dbReference type="CDD" id="cd04791">
    <property type="entry name" value="LanC_SerThrkinase"/>
    <property type="match status" value="1"/>
</dbReference>
<name>A0ABW4GQW7_9ACTN</name>
<keyword evidence="3" id="KW-0808">Transferase</keyword>
<evidence type="ECO:0000256" key="5">
    <source>
        <dbReference type="ARBA" id="ARBA00022777"/>
    </source>
</evidence>
<dbReference type="Pfam" id="PF25816">
    <property type="entry name" value="RamC_N"/>
    <property type="match status" value="1"/>
</dbReference>
<dbReference type="Proteomes" id="UP001597097">
    <property type="component" value="Unassembled WGS sequence"/>
</dbReference>
<dbReference type="PANTHER" id="PTHR24363">
    <property type="entry name" value="SERINE/THREONINE PROTEIN KINASE"/>
    <property type="match status" value="1"/>
</dbReference>
<proteinExistence type="predicted"/>
<dbReference type="PANTHER" id="PTHR24363:SF0">
    <property type="entry name" value="SERINE_THREONINE KINASE LIKE DOMAIN CONTAINING 1"/>
    <property type="match status" value="1"/>
</dbReference>
<dbReference type="InterPro" id="IPR007822">
    <property type="entry name" value="LANC-like"/>
</dbReference>
<evidence type="ECO:0000256" key="1">
    <source>
        <dbReference type="ARBA" id="ARBA00012513"/>
    </source>
</evidence>
<gene>
    <name evidence="11" type="primary">lanL</name>
    <name evidence="11" type="ORF">ACFSJ0_49870</name>
</gene>
<evidence type="ECO:0000259" key="10">
    <source>
        <dbReference type="PROSITE" id="PS50011"/>
    </source>
</evidence>
<evidence type="ECO:0000256" key="7">
    <source>
        <dbReference type="ARBA" id="ARBA00047899"/>
    </source>
</evidence>
<evidence type="ECO:0000313" key="12">
    <source>
        <dbReference type="Proteomes" id="UP001597097"/>
    </source>
</evidence>
<comment type="catalytic activity">
    <reaction evidence="7">
        <text>L-threonyl-[protein] + ATP = O-phospho-L-threonyl-[protein] + ADP + H(+)</text>
        <dbReference type="Rhea" id="RHEA:46608"/>
        <dbReference type="Rhea" id="RHEA-COMP:11060"/>
        <dbReference type="Rhea" id="RHEA-COMP:11605"/>
        <dbReference type="ChEBI" id="CHEBI:15378"/>
        <dbReference type="ChEBI" id="CHEBI:30013"/>
        <dbReference type="ChEBI" id="CHEBI:30616"/>
        <dbReference type="ChEBI" id="CHEBI:61977"/>
        <dbReference type="ChEBI" id="CHEBI:456216"/>
        <dbReference type="EC" id="2.7.11.1"/>
    </reaction>
</comment>
<accession>A0ABW4GQW7</accession>
<keyword evidence="5" id="KW-0418">Kinase</keyword>
<feature type="domain" description="Protein kinase" evidence="10">
    <location>
        <begin position="220"/>
        <end position="482"/>
    </location>
</feature>
<dbReference type="Pfam" id="PF05147">
    <property type="entry name" value="LANC_like"/>
    <property type="match status" value="1"/>
</dbReference>
<protein>
    <recommendedName>
        <fullName evidence="1">non-specific serine/threonine protein kinase</fullName>
        <ecNumber evidence="1">2.7.11.1</ecNumber>
    </recommendedName>
</protein>
<evidence type="ECO:0000256" key="6">
    <source>
        <dbReference type="ARBA" id="ARBA00022840"/>
    </source>
</evidence>
<feature type="region of interest" description="Disordered" evidence="9">
    <location>
        <begin position="165"/>
        <end position="213"/>
    </location>
</feature>
<keyword evidence="6" id="KW-0067">ATP-binding</keyword>
<organism evidence="11 12">
    <name type="scientific">Nonomuraea guangzhouensis</name>
    <dbReference type="NCBI Taxonomy" id="1291555"/>
    <lineage>
        <taxon>Bacteria</taxon>
        <taxon>Bacillati</taxon>
        <taxon>Actinomycetota</taxon>
        <taxon>Actinomycetes</taxon>
        <taxon>Streptosporangiales</taxon>
        <taxon>Streptosporangiaceae</taxon>
        <taxon>Nonomuraea</taxon>
    </lineage>
</organism>
<dbReference type="InterPro" id="IPR000719">
    <property type="entry name" value="Prot_kinase_dom"/>
</dbReference>
<keyword evidence="2" id="KW-0723">Serine/threonine-protein kinase</keyword>
<dbReference type="RefSeq" id="WP_219532187.1">
    <property type="nucleotide sequence ID" value="NZ_JAHKRM010000013.1"/>
</dbReference>